<name>A0A7Z0D9X6_9ACTN</name>
<evidence type="ECO:0000259" key="8">
    <source>
        <dbReference type="PROSITE" id="PS50928"/>
    </source>
</evidence>
<evidence type="ECO:0000256" key="2">
    <source>
        <dbReference type="ARBA" id="ARBA00022448"/>
    </source>
</evidence>
<proteinExistence type="inferred from homology"/>
<feature type="transmembrane region" description="Helical" evidence="7">
    <location>
        <begin position="236"/>
        <end position="258"/>
    </location>
</feature>
<feature type="transmembrane region" description="Helical" evidence="7">
    <location>
        <begin position="71"/>
        <end position="93"/>
    </location>
</feature>
<comment type="caution">
    <text evidence="9">The sequence shown here is derived from an EMBL/GenBank/DDBJ whole genome shotgun (WGS) entry which is preliminary data.</text>
</comment>
<keyword evidence="5 7" id="KW-1133">Transmembrane helix</keyword>
<accession>A0A7Z0D9X6</accession>
<keyword evidence="3" id="KW-1003">Cell membrane</keyword>
<dbReference type="Proteomes" id="UP000527616">
    <property type="component" value="Unassembled WGS sequence"/>
</dbReference>
<dbReference type="PANTHER" id="PTHR32243">
    <property type="entry name" value="MALTOSE TRANSPORT SYSTEM PERMEASE-RELATED"/>
    <property type="match status" value="1"/>
</dbReference>
<comment type="subcellular location">
    <subcellularLocation>
        <location evidence="1 7">Cell membrane</location>
        <topology evidence="1 7">Multi-pass membrane protein</topology>
    </subcellularLocation>
</comment>
<keyword evidence="9" id="KW-0762">Sugar transport</keyword>
<dbReference type="Pfam" id="PF00528">
    <property type="entry name" value="BPD_transp_1"/>
    <property type="match status" value="1"/>
</dbReference>
<dbReference type="Gene3D" id="1.10.3720.10">
    <property type="entry name" value="MetI-like"/>
    <property type="match status" value="1"/>
</dbReference>
<dbReference type="InterPro" id="IPR050901">
    <property type="entry name" value="BP-dep_ABC_trans_perm"/>
</dbReference>
<keyword evidence="4 7" id="KW-0812">Transmembrane</keyword>
<protein>
    <submittedName>
        <fullName evidence="9">Multiple sugar transport system permease protein</fullName>
    </submittedName>
</protein>
<feature type="transmembrane region" description="Helical" evidence="7">
    <location>
        <begin position="135"/>
        <end position="154"/>
    </location>
</feature>
<keyword evidence="10" id="KW-1185">Reference proteome</keyword>
<feature type="transmembrane region" description="Helical" evidence="7">
    <location>
        <begin position="7"/>
        <end position="26"/>
    </location>
</feature>
<dbReference type="SUPFAM" id="SSF161098">
    <property type="entry name" value="MetI-like"/>
    <property type="match status" value="1"/>
</dbReference>
<dbReference type="AlphaFoldDB" id="A0A7Z0D9X6"/>
<gene>
    <name evidence="9" type="ORF">GGQ54_002029</name>
</gene>
<dbReference type="RefSeq" id="WP_179445288.1">
    <property type="nucleotide sequence ID" value="NZ_JACBZS010000001.1"/>
</dbReference>
<dbReference type="GO" id="GO:0005886">
    <property type="term" value="C:plasma membrane"/>
    <property type="evidence" value="ECO:0007669"/>
    <property type="project" value="UniProtKB-SubCell"/>
</dbReference>
<evidence type="ECO:0000256" key="1">
    <source>
        <dbReference type="ARBA" id="ARBA00004651"/>
    </source>
</evidence>
<comment type="similarity">
    <text evidence="7">Belongs to the binding-protein-dependent transport system permease family.</text>
</comment>
<evidence type="ECO:0000256" key="4">
    <source>
        <dbReference type="ARBA" id="ARBA00022692"/>
    </source>
</evidence>
<keyword evidence="6 7" id="KW-0472">Membrane</keyword>
<sequence length="273" mass="29390">MMRARVVQVVGLLVALVYLVPVYWMVATSLKRSEDVFAIPPALVPNPPTTQAYVDAVLDNEAVLQGIRSSIAITVPTLVLTLLLAVPAAYGLARFRLRAAGAVILLMLLAQMLPTISLALPMFAIFSEWGLVDSYAGLVIANTSLALPFAVIMLRPYMLGIPQDLIEAGMLDGCTGWRAFLQIGLPLVRPGLIMVATLTFVMTWGEFVFGLTLATSDATQPVTVVLNRFIAQFGTQWTNLMAVSTVIAMPIVIGFIVLQRFVVAGISEGAIKD</sequence>
<organism evidence="9 10">
    <name type="scientific">Naumannella cuiyingiana</name>
    <dbReference type="NCBI Taxonomy" id="1347891"/>
    <lineage>
        <taxon>Bacteria</taxon>
        <taxon>Bacillati</taxon>
        <taxon>Actinomycetota</taxon>
        <taxon>Actinomycetes</taxon>
        <taxon>Propionibacteriales</taxon>
        <taxon>Propionibacteriaceae</taxon>
        <taxon>Naumannella</taxon>
    </lineage>
</organism>
<dbReference type="EMBL" id="JACBZS010000001">
    <property type="protein sequence ID" value="NYI71469.1"/>
    <property type="molecule type" value="Genomic_DNA"/>
</dbReference>
<keyword evidence="2 7" id="KW-0813">Transport</keyword>
<feature type="domain" description="ABC transmembrane type-1" evidence="8">
    <location>
        <begin position="67"/>
        <end position="258"/>
    </location>
</feature>
<evidence type="ECO:0000256" key="5">
    <source>
        <dbReference type="ARBA" id="ARBA00022989"/>
    </source>
</evidence>
<dbReference type="InterPro" id="IPR000515">
    <property type="entry name" value="MetI-like"/>
</dbReference>
<dbReference type="GO" id="GO:0055085">
    <property type="term" value="P:transmembrane transport"/>
    <property type="evidence" value="ECO:0007669"/>
    <property type="project" value="InterPro"/>
</dbReference>
<evidence type="ECO:0000256" key="7">
    <source>
        <dbReference type="RuleBase" id="RU363032"/>
    </source>
</evidence>
<feature type="transmembrane region" description="Helical" evidence="7">
    <location>
        <begin position="100"/>
        <end position="123"/>
    </location>
</feature>
<reference evidence="9 10" key="1">
    <citation type="submission" date="2020-07" db="EMBL/GenBank/DDBJ databases">
        <title>Sequencing the genomes of 1000 actinobacteria strains.</title>
        <authorList>
            <person name="Klenk H.-P."/>
        </authorList>
    </citation>
    <scope>NUCLEOTIDE SEQUENCE [LARGE SCALE GENOMIC DNA]</scope>
    <source>
        <strain evidence="9 10">DSM 103164</strain>
    </source>
</reference>
<dbReference type="InterPro" id="IPR035906">
    <property type="entry name" value="MetI-like_sf"/>
</dbReference>
<evidence type="ECO:0000256" key="3">
    <source>
        <dbReference type="ARBA" id="ARBA00022475"/>
    </source>
</evidence>
<dbReference type="PANTHER" id="PTHR32243:SF18">
    <property type="entry name" value="INNER MEMBRANE ABC TRANSPORTER PERMEASE PROTEIN YCJP"/>
    <property type="match status" value="1"/>
</dbReference>
<dbReference type="PROSITE" id="PS50928">
    <property type="entry name" value="ABC_TM1"/>
    <property type="match status" value="1"/>
</dbReference>
<evidence type="ECO:0000313" key="10">
    <source>
        <dbReference type="Proteomes" id="UP000527616"/>
    </source>
</evidence>
<evidence type="ECO:0000256" key="6">
    <source>
        <dbReference type="ARBA" id="ARBA00023136"/>
    </source>
</evidence>
<evidence type="ECO:0000313" key="9">
    <source>
        <dbReference type="EMBL" id="NYI71469.1"/>
    </source>
</evidence>
<dbReference type="CDD" id="cd06261">
    <property type="entry name" value="TM_PBP2"/>
    <property type="match status" value="1"/>
</dbReference>